<dbReference type="PANTHER" id="PTHR45786">
    <property type="entry name" value="DNA BINDING PROTEIN-LIKE"/>
    <property type="match status" value="1"/>
</dbReference>
<gene>
    <name evidence="2" type="ORF">LIER_42092</name>
</gene>
<dbReference type="Proteomes" id="UP001454036">
    <property type="component" value="Unassembled WGS sequence"/>
</dbReference>
<evidence type="ECO:0000313" key="3">
    <source>
        <dbReference type="Proteomes" id="UP001454036"/>
    </source>
</evidence>
<evidence type="ECO:0000313" key="2">
    <source>
        <dbReference type="EMBL" id="GAA0176527.1"/>
    </source>
</evidence>
<dbReference type="Pfam" id="PF14214">
    <property type="entry name" value="Helitron_like_N"/>
    <property type="match status" value="1"/>
</dbReference>
<evidence type="ECO:0000259" key="1">
    <source>
        <dbReference type="Pfam" id="PF14214"/>
    </source>
</evidence>
<feature type="domain" description="Helitron helicase-like" evidence="1">
    <location>
        <begin position="120"/>
        <end position="178"/>
    </location>
</feature>
<dbReference type="PANTHER" id="PTHR45786:SF74">
    <property type="entry name" value="ATP-DEPENDENT DNA HELICASE"/>
    <property type="match status" value="1"/>
</dbReference>
<name>A0AAV3RJD1_LITER</name>
<sequence length="189" mass="22405">MNLVFITNEIHTRFVYTKFGRSHTVQYYYGCYDPLQYVLMFSNGEHGWHCNIARVGCSIPEKRKSIQNDAANSGSFKTMLAREQEGFRGSVIDDLQSEYDEIRSNANQRRKRKTVSCREYYLYKLQDRVNDKSYILLFGRQLQQYIVDNYIKIETMRLDFLRNNQKKLRQEQYQGVVDSVISGFSLEVK</sequence>
<reference evidence="2 3" key="1">
    <citation type="submission" date="2024-01" db="EMBL/GenBank/DDBJ databases">
        <title>The complete chloroplast genome sequence of Lithospermum erythrorhizon: insights into the phylogenetic relationship among Boraginaceae species and the maternal lineages of purple gromwells.</title>
        <authorList>
            <person name="Okada T."/>
            <person name="Watanabe K."/>
        </authorList>
    </citation>
    <scope>NUCLEOTIDE SEQUENCE [LARGE SCALE GENOMIC DNA]</scope>
</reference>
<proteinExistence type="predicted"/>
<organism evidence="2 3">
    <name type="scientific">Lithospermum erythrorhizon</name>
    <name type="common">Purple gromwell</name>
    <name type="synonym">Lithospermum officinale var. erythrorhizon</name>
    <dbReference type="NCBI Taxonomy" id="34254"/>
    <lineage>
        <taxon>Eukaryota</taxon>
        <taxon>Viridiplantae</taxon>
        <taxon>Streptophyta</taxon>
        <taxon>Embryophyta</taxon>
        <taxon>Tracheophyta</taxon>
        <taxon>Spermatophyta</taxon>
        <taxon>Magnoliopsida</taxon>
        <taxon>eudicotyledons</taxon>
        <taxon>Gunneridae</taxon>
        <taxon>Pentapetalae</taxon>
        <taxon>asterids</taxon>
        <taxon>lamiids</taxon>
        <taxon>Boraginales</taxon>
        <taxon>Boraginaceae</taxon>
        <taxon>Boraginoideae</taxon>
        <taxon>Lithospermeae</taxon>
        <taxon>Lithospermum</taxon>
    </lineage>
</organism>
<dbReference type="AlphaFoldDB" id="A0AAV3RJD1"/>
<protein>
    <recommendedName>
        <fullName evidence="1">Helitron helicase-like domain-containing protein</fullName>
    </recommendedName>
</protein>
<dbReference type="InterPro" id="IPR025476">
    <property type="entry name" value="Helitron_helicase-like"/>
</dbReference>
<accession>A0AAV3RJD1</accession>
<keyword evidence="3" id="KW-1185">Reference proteome</keyword>
<comment type="caution">
    <text evidence="2">The sequence shown here is derived from an EMBL/GenBank/DDBJ whole genome shotgun (WGS) entry which is preliminary data.</text>
</comment>
<dbReference type="EMBL" id="BAABME010028061">
    <property type="protein sequence ID" value="GAA0176527.1"/>
    <property type="molecule type" value="Genomic_DNA"/>
</dbReference>